<sequence>MLIEQIRHATIIITLREYKVVVDPMFSPKGRLPSLRGTKLLRFKRTNPTVELPEDMEKRLNGVTHALITHTHFDHIDEPAIDYLKRHSIVVFCSEEDEEVLMKRGLKVIPLKNSQENFFFDGSIRPVPARHGWGWIGRAMGHGVGYFIAMPGEPTLYITGDTVLTDEVRRVITDLKPEWTVVAGGKAKLAVGKPLLMSEDELLEAVELSSGRVILNHMEAMDHCLIDRKILRELMRENKLENKAVIPNDGDVIECD</sequence>
<dbReference type="PANTHER" id="PTHR43546">
    <property type="entry name" value="UPF0173 METAL-DEPENDENT HYDROLASE MJ1163-RELATED"/>
    <property type="match status" value="1"/>
</dbReference>
<evidence type="ECO:0000256" key="1">
    <source>
        <dbReference type="ARBA" id="ARBA00022801"/>
    </source>
</evidence>
<dbReference type="EMBL" id="BSDY01000019">
    <property type="protein sequence ID" value="GLI57522.1"/>
    <property type="molecule type" value="Genomic_DNA"/>
</dbReference>
<proteinExistence type="predicted"/>
<evidence type="ECO:0000259" key="2">
    <source>
        <dbReference type="Pfam" id="PF12706"/>
    </source>
</evidence>
<reference evidence="3" key="1">
    <citation type="submission" date="2022-12" db="EMBL/GenBank/DDBJ databases">
        <title>Reference genome sequencing for broad-spectrum identification of bacterial and archaeal isolates by mass spectrometry.</title>
        <authorList>
            <person name="Sekiguchi Y."/>
            <person name="Tourlousse D.M."/>
        </authorList>
    </citation>
    <scope>NUCLEOTIDE SEQUENCE</scope>
    <source>
        <strain evidence="3">10succ1</strain>
    </source>
</reference>
<feature type="domain" description="Metallo-beta-lactamase" evidence="2">
    <location>
        <begin position="19"/>
        <end position="174"/>
    </location>
</feature>
<organism evidence="3 4">
    <name type="scientific">Propionigenium maris DSM 9537</name>
    <dbReference type="NCBI Taxonomy" id="1123000"/>
    <lineage>
        <taxon>Bacteria</taxon>
        <taxon>Fusobacteriati</taxon>
        <taxon>Fusobacteriota</taxon>
        <taxon>Fusobacteriia</taxon>
        <taxon>Fusobacteriales</taxon>
        <taxon>Fusobacteriaceae</taxon>
        <taxon>Propionigenium</taxon>
    </lineage>
</organism>
<dbReference type="SUPFAM" id="SSF56281">
    <property type="entry name" value="Metallo-hydrolase/oxidoreductase"/>
    <property type="match status" value="1"/>
</dbReference>
<keyword evidence="4" id="KW-1185">Reference proteome</keyword>
<evidence type="ECO:0000313" key="4">
    <source>
        <dbReference type="Proteomes" id="UP001144471"/>
    </source>
</evidence>
<dbReference type="Pfam" id="PF12706">
    <property type="entry name" value="Lactamase_B_2"/>
    <property type="match status" value="1"/>
</dbReference>
<dbReference type="InterPro" id="IPR001279">
    <property type="entry name" value="Metallo-B-lactamas"/>
</dbReference>
<keyword evidence="1" id="KW-0378">Hydrolase</keyword>
<dbReference type="PANTHER" id="PTHR43546:SF9">
    <property type="entry name" value="L-ASCORBATE-6-PHOSPHATE LACTONASE ULAG-RELATED"/>
    <property type="match status" value="1"/>
</dbReference>
<gene>
    <name evidence="3" type="ORF">PM10SUCC1_30360</name>
</gene>
<dbReference type="AlphaFoldDB" id="A0A9W6GPM3"/>
<dbReference type="Proteomes" id="UP001144471">
    <property type="component" value="Unassembled WGS sequence"/>
</dbReference>
<evidence type="ECO:0000313" key="3">
    <source>
        <dbReference type="EMBL" id="GLI57522.1"/>
    </source>
</evidence>
<accession>A0A9W6GPM3</accession>
<dbReference type="RefSeq" id="WP_281837172.1">
    <property type="nucleotide sequence ID" value="NZ_BSDY01000019.1"/>
</dbReference>
<name>A0A9W6GPM3_9FUSO</name>
<dbReference type="Gene3D" id="3.60.15.10">
    <property type="entry name" value="Ribonuclease Z/Hydroxyacylglutathione hydrolase-like"/>
    <property type="match status" value="1"/>
</dbReference>
<comment type="caution">
    <text evidence="3">The sequence shown here is derived from an EMBL/GenBank/DDBJ whole genome shotgun (WGS) entry which is preliminary data.</text>
</comment>
<dbReference type="InterPro" id="IPR050114">
    <property type="entry name" value="UPF0173_UPF0282_UlaG_hydrolase"/>
</dbReference>
<dbReference type="InterPro" id="IPR036866">
    <property type="entry name" value="RibonucZ/Hydroxyglut_hydro"/>
</dbReference>
<protein>
    <submittedName>
        <fullName evidence="3">MBL fold metallo-hydrolase</fullName>
    </submittedName>
</protein>
<dbReference type="GO" id="GO:0016787">
    <property type="term" value="F:hydrolase activity"/>
    <property type="evidence" value="ECO:0007669"/>
    <property type="project" value="UniProtKB-KW"/>
</dbReference>